<organism evidence="1 2">
    <name type="scientific">Brevibacillus ruminantium</name>
    <dbReference type="NCBI Taxonomy" id="2950604"/>
    <lineage>
        <taxon>Bacteria</taxon>
        <taxon>Bacillati</taxon>
        <taxon>Bacillota</taxon>
        <taxon>Bacilli</taxon>
        <taxon>Bacillales</taxon>
        <taxon>Paenibacillaceae</taxon>
        <taxon>Brevibacillus</taxon>
    </lineage>
</organism>
<reference evidence="1" key="1">
    <citation type="submission" date="2022-06" db="EMBL/GenBank/DDBJ databases">
        <title>Genome sequencing of Brevibacillus sp. BB3-R1.</title>
        <authorList>
            <person name="Heo J."/>
            <person name="Lee D."/>
            <person name="Won M."/>
            <person name="Han B.-H."/>
            <person name="Hong S.-B."/>
            <person name="Kwon S.-W."/>
        </authorList>
    </citation>
    <scope>NUCLEOTIDE SEQUENCE</scope>
    <source>
        <strain evidence="1">BB3-R1</strain>
    </source>
</reference>
<evidence type="ECO:0000313" key="2">
    <source>
        <dbReference type="Proteomes" id="UP001056500"/>
    </source>
</evidence>
<name>A0ABY4WJ32_9BACL</name>
<evidence type="ECO:0008006" key="3">
    <source>
        <dbReference type="Google" id="ProtNLM"/>
    </source>
</evidence>
<gene>
    <name evidence="1" type="ORF">NDK47_07555</name>
</gene>
<sequence length="299" mass="34563">MSRRFLWRLYSDFIMPSRLSLYEQLLREARDRGYELHSVASFWEVIKAGGPAKHTRYLILRHDVDTDVKTAKAMFSIENKLGGRASYYFRLSTIDVAFMKEIHLAGAEASYHYEEIAAIGKQQGFDSKEQVYLSMEQIRQLFIKNYLALREQTGLPLHTVASHGDFFNRRVGIANSEILACEEVRQQLGIELETYDENMMRYVTSRHSDTLAPHFWKPDDPLAALQKEEPVVYVLTHPRHWQADVPGNLLDDGKRLWEEICYQLRKTSSYSLLPGGLTLQVFADELLLQKGLPFLMLIG</sequence>
<evidence type="ECO:0000313" key="1">
    <source>
        <dbReference type="EMBL" id="USG67138.1"/>
    </source>
</evidence>
<proteinExistence type="predicted"/>
<accession>A0ABY4WJ32</accession>
<keyword evidence="2" id="KW-1185">Reference proteome</keyword>
<dbReference type="Proteomes" id="UP001056500">
    <property type="component" value="Chromosome"/>
</dbReference>
<dbReference type="RefSeq" id="WP_251874241.1">
    <property type="nucleotide sequence ID" value="NZ_CP098755.1"/>
</dbReference>
<dbReference type="EMBL" id="CP098755">
    <property type="protein sequence ID" value="USG67138.1"/>
    <property type="molecule type" value="Genomic_DNA"/>
</dbReference>
<protein>
    <recommendedName>
        <fullName evidence="3">Polysaccharide deacetylase</fullName>
    </recommendedName>
</protein>